<name>A0AA36MFS7_CYLNA</name>
<comment type="caution">
    <text evidence="1">The sequence shown here is derived from an EMBL/GenBank/DDBJ whole genome shotgun (WGS) entry which is preliminary data.</text>
</comment>
<organism evidence="1 2">
    <name type="scientific">Cylicocyclus nassatus</name>
    <name type="common">Nematode worm</name>
    <dbReference type="NCBI Taxonomy" id="53992"/>
    <lineage>
        <taxon>Eukaryota</taxon>
        <taxon>Metazoa</taxon>
        <taxon>Ecdysozoa</taxon>
        <taxon>Nematoda</taxon>
        <taxon>Chromadorea</taxon>
        <taxon>Rhabditida</taxon>
        <taxon>Rhabditina</taxon>
        <taxon>Rhabditomorpha</taxon>
        <taxon>Strongyloidea</taxon>
        <taxon>Strongylidae</taxon>
        <taxon>Cylicocyclus</taxon>
    </lineage>
</organism>
<accession>A0AA36MFS7</accession>
<reference evidence="1" key="1">
    <citation type="submission" date="2023-07" db="EMBL/GenBank/DDBJ databases">
        <authorList>
            <consortium name="CYATHOMIX"/>
        </authorList>
    </citation>
    <scope>NUCLEOTIDE SEQUENCE</scope>
    <source>
        <strain evidence="1">N/A</strain>
    </source>
</reference>
<dbReference type="Proteomes" id="UP001176961">
    <property type="component" value="Unassembled WGS sequence"/>
</dbReference>
<proteinExistence type="predicted"/>
<sequence length="113" mass="12666">MREYLLVSAVDIMQRLPSMLDRQALFLFEMTVDVDASVKITALLYLTKMLTIDLKPRGTLSNVALCMLRKSAPSNNSSSSQVRTGNPEVIALARKLFYEISIKVNLLMNVMPT</sequence>
<evidence type="ECO:0000313" key="2">
    <source>
        <dbReference type="Proteomes" id="UP001176961"/>
    </source>
</evidence>
<gene>
    <name evidence="1" type="ORF">CYNAS_LOCUS19715</name>
</gene>
<evidence type="ECO:0000313" key="1">
    <source>
        <dbReference type="EMBL" id="CAJ0607732.1"/>
    </source>
</evidence>
<dbReference type="EMBL" id="CATQJL010000316">
    <property type="protein sequence ID" value="CAJ0607732.1"/>
    <property type="molecule type" value="Genomic_DNA"/>
</dbReference>
<keyword evidence="2" id="KW-1185">Reference proteome</keyword>
<dbReference type="AlphaFoldDB" id="A0AA36MFS7"/>
<protein>
    <submittedName>
        <fullName evidence="1">Uncharacterized protein</fullName>
    </submittedName>
</protein>